<organism evidence="1">
    <name type="scientific">marine sediment metagenome</name>
    <dbReference type="NCBI Taxonomy" id="412755"/>
    <lineage>
        <taxon>unclassified sequences</taxon>
        <taxon>metagenomes</taxon>
        <taxon>ecological metagenomes</taxon>
    </lineage>
</organism>
<gene>
    <name evidence="1" type="ORF">S03H2_64751</name>
</gene>
<comment type="caution">
    <text evidence="1">The sequence shown here is derived from an EMBL/GenBank/DDBJ whole genome shotgun (WGS) entry which is preliminary data.</text>
</comment>
<protein>
    <submittedName>
        <fullName evidence="1">Uncharacterized protein</fullName>
    </submittedName>
</protein>
<accession>X1JI17</accession>
<evidence type="ECO:0000313" key="1">
    <source>
        <dbReference type="EMBL" id="GAH81140.1"/>
    </source>
</evidence>
<name>X1JI17_9ZZZZ</name>
<dbReference type="EMBL" id="BARU01042094">
    <property type="protein sequence ID" value="GAH81140.1"/>
    <property type="molecule type" value="Genomic_DNA"/>
</dbReference>
<reference evidence="1" key="1">
    <citation type="journal article" date="2014" name="Front. Microbiol.">
        <title>High frequency of phylogenetically diverse reductive dehalogenase-homologous genes in deep subseafloor sedimentary metagenomes.</title>
        <authorList>
            <person name="Kawai M."/>
            <person name="Futagami T."/>
            <person name="Toyoda A."/>
            <person name="Takaki Y."/>
            <person name="Nishi S."/>
            <person name="Hori S."/>
            <person name="Arai W."/>
            <person name="Tsubouchi T."/>
            <person name="Morono Y."/>
            <person name="Uchiyama I."/>
            <person name="Ito T."/>
            <person name="Fujiyama A."/>
            <person name="Inagaki F."/>
            <person name="Takami H."/>
        </authorList>
    </citation>
    <scope>NUCLEOTIDE SEQUENCE</scope>
    <source>
        <strain evidence="1">Expedition CK06-06</strain>
    </source>
</reference>
<proteinExistence type="predicted"/>
<feature type="non-terminal residue" evidence="1">
    <location>
        <position position="1"/>
    </location>
</feature>
<dbReference type="AlphaFoldDB" id="X1JI17"/>
<sequence length="151" mass="16571">HLLSDSEAAWKCLENEWDSIEPESEAGEKCVMGVTSVTGGCVTGTGVTGEPLAERISPEGDLYRINLRPCKELGIDLNRLFEAVKRSAEVVTADRARREARLLPQALSVGIEPDKVTNGPFHHSKSYRERVLPAYRLIHASEITGLLTSLD</sequence>